<dbReference type="EMBL" id="CAKLBY020000223">
    <property type="protein sequence ID" value="CAK7935920.1"/>
    <property type="molecule type" value="Genomic_DNA"/>
</dbReference>
<name>A0AAV1UN27_9STRA</name>
<evidence type="ECO:0000313" key="4">
    <source>
        <dbReference type="EMBL" id="CAK7935920.1"/>
    </source>
</evidence>
<evidence type="ECO:0000256" key="1">
    <source>
        <dbReference type="ARBA" id="ARBA00007177"/>
    </source>
</evidence>
<dbReference type="Pfam" id="PF01774">
    <property type="entry name" value="UreD"/>
    <property type="match status" value="1"/>
</dbReference>
<sequence length="357" mass="39939">MLSDSLVQRQRDDEQPTKGVTSSCVYPKRVIDGPPLFRWKFRLMVADTSTISEGHTTGKLRYEVVEGRTAATYMYATYPLKFLHPRHTIHQDFDTYITYILGYGGGLVGGDSIAVQCELGPDTAVVLGTQATTKVFKAVEKSQFVSQTFSFSLASKATLAFLPDPVTCFENAKYRQTQVFHLEMDANLVFVDWLTSGRKRNYLATGSTCDNRKETLEHWKFDKYDTMSEIFIGGERLVTDRVCLADDENVSLPQRMYGMHVLGIMVVAGSKVKNIMENLLGLSVRKKLHNAREITPHGRLATANTFPNVIASTSALGPNAVIVRFCSTDLESAMTYVKAMLKPLKELIGFAPYQENR</sequence>
<dbReference type="AlphaFoldDB" id="A0AAV1UN27"/>
<dbReference type="PANTHER" id="PTHR33643:SF1">
    <property type="entry name" value="UREASE ACCESSORY PROTEIN D"/>
    <property type="match status" value="1"/>
</dbReference>
<dbReference type="InterPro" id="IPR002669">
    <property type="entry name" value="UreD"/>
</dbReference>
<dbReference type="PANTHER" id="PTHR33643">
    <property type="entry name" value="UREASE ACCESSORY PROTEIN D"/>
    <property type="match status" value="1"/>
</dbReference>
<evidence type="ECO:0000256" key="3">
    <source>
        <dbReference type="SAM" id="MobiDB-lite"/>
    </source>
</evidence>
<keyword evidence="2" id="KW-0143">Chaperone</keyword>
<protein>
    <recommendedName>
        <fullName evidence="6">Urease accessory protein D</fullName>
    </recommendedName>
</protein>
<dbReference type="Proteomes" id="UP001162060">
    <property type="component" value="Unassembled WGS sequence"/>
</dbReference>
<gene>
    <name evidence="4" type="ORF">PM001_LOCUS21070</name>
</gene>
<dbReference type="HAMAP" id="MF_01384">
    <property type="entry name" value="UreD"/>
    <property type="match status" value="1"/>
</dbReference>
<evidence type="ECO:0008006" key="6">
    <source>
        <dbReference type="Google" id="ProtNLM"/>
    </source>
</evidence>
<comment type="similarity">
    <text evidence="1">Belongs to the UreD family.</text>
</comment>
<feature type="region of interest" description="Disordered" evidence="3">
    <location>
        <begin position="1"/>
        <end position="21"/>
    </location>
</feature>
<reference evidence="4" key="1">
    <citation type="submission" date="2024-01" db="EMBL/GenBank/DDBJ databases">
        <authorList>
            <person name="Webb A."/>
        </authorList>
    </citation>
    <scope>NUCLEOTIDE SEQUENCE</scope>
    <source>
        <strain evidence="4">Pm1</strain>
    </source>
</reference>
<accession>A0AAV1UN27</accession>
<comment type="caution">
    <text evidence="4">The sequence shown here is derived from an EMBL/GenBank/DDBJ whole genome shotgun (WGS) entry which is preliminary data.</text>
</comment>
<dbReference type="GO" id="GO:0016151">
    <property type="term" value="F:nickel cation binding"/>
    <property type="evidence" value="ECO:0007669"/>
    <property type="project" value="InterPro"/>
</dbReference>
<evidence type="ECO:0000256" key="2">
    <source>
        <dbReference type="ARBA" id="ARBA00023186"/>
    </source>
</evidence>
<proteinExistence type="inferred from homology"/>
<evidence type="ECO:0000313" key="5">
    <source>
        <dbReference type="Proteomes" id="UP001162060"/>
    </source>
</evidence>
<organism evidence="4 5">
    <name type="scientific">Peronospora matthiolae</name>
    <dbReference type="NCBI Taxonomy" id="2874970"/>
    <lineage>
        <taxon>Eukaryota</taxon>
        <taxon>Sar</taxon>
        <taxon>Stramenopiles</taxon>
        <taxon>Oomycota</taxon>
        <taxon>Peronosporomycetes</taxon>
        <taxon>Peronosporales</taxon>
        <taxon>Peronosporaceae</taxon>
        <taxon>Peronospora</taxon>
    </lineage>
</organism>